<organism evidence="1 2">
    <name type="scientific">Vanrija pseudolonga</name>
    <dbReference type="NCBI Taxonomy" id="143232"/>
    <lineage>
        <taxon>Eukaryota</taxon>
        <taxon>Fungi</taxon>
        <taxon>Dikarya</taxon>
        <taxon>Basidiomycota</taxon>
        <taxon>Agaricomycotina</taxon>
        <taxon>Tremellomycetes</taxon>
        <taxon>Trichosporonales</taxon>
        <taxon>Trichosporonaceae</taxon>
        <taxon>Vanrija</taxon>
    </lineage>
</organism>
<proteinExistence type="predicted"/>
<evidence type="ECO:0000313" key="2">
    <source>
        <dbReference type="Proteomes" id="UP000827549"/>
    </source>
</evidence>
<dbReference type="AlphaFoldDB" id="A0AAF1BP54"/>
<keyword evidence="2" id="KW-1185">Reference proteome</keyword>
<dbReference type="InterPro" id="IPR039437">
    <property type="entry name" value="FrzH/put_lumazine-bd"/>
</dbReference>
<sequence>MPRPQSNIDDRAAITALLESSYLGGMKAGSWTQAKDAFHPDAVMYGYIGAPSALTGPAAPNLEAFLASSGPSPNATGQVDILDATDTTALARVTVQNTAGGANFVDFMSLWKTPQGWKIISKVFVAYSE</sequence>
<dbReference type="Proteomes" id="UP000827549">
    <property type="component" value="Chromosome 5"/>
</dbReference>
<dbReference type="Pfam" id="PF12893">
    <property type="entry name" value="Lumazine_bd_2"/>
    <property type="match status" value="1"/>
</dbReference>
<accession>A0AAF1BP54</accession>
<dbReference type="InterPro" id="IPR032710">
    <property type="entry name" value="NTF2-like_dom_sf"/>
</dbReference>
<evidence type="ECO:0000313" key="1">
    <source>
        <dbReference type="EMBL" id="WOO83894.1"/>
    </source>
</evidence>
<name>A0AAF1BP54_9TREE</name>
<dbReference type="Gene3D" id="3.10.450.50">
    <property type="match status" value="1"/>
</dbReference>
<dbReference type="SUPFAM" id="SSF54427">
    <property type="entry name" value="NTF2-like"/>
    <property type="match status" value="1"/>
</dbReference>
<evidence type="ECO:0008006" key="3">
    <source>
        <dbReference type="Google" id="ProtNLM"/>
    </source>
</evidence>
<protein>
    <recommendedName>
        <fullName evidence="3">Nuclear transport factor 2 family protein</fullName>
    </recommendedName>
</protein>
<dbReference type="RefSeq" id="XP_062629920.1">
    <property type="nucleotide sequence ID" value="XM_062773936.1"/>
</dbReference>
<dbReference type="GeneID" id="87810587"/>
<reference evidence="1" key="1">
    <citation type="submission" date="2023-10" db="EMBL/GenBank/DDBJ databases">
        <authorList>
            <person name="Noh H."/>
        </authorList>
    </citation>
    <scope>NUCLEOTIDE SEQUENCE</scope>
    <source>
        <strain evidence="1">DUCC4014</strain>
    </source>
</reference>
<gene>
    <name evidence="1" type="ORF">LOC62_05G007414</name>
</gene>
<dbReference type="EMBL" id="CP086718">
    <property type="protein sequence ID" value="WOO83894.1"/>
    <property type="molecule type" value="Genomic_DNA"/>
</dbReference>